<dbReference type="Proteomes" id="UP001186944">
    <property type="component" value="Unassembled WGS sequence"/>
</dbReference>
<dbReference type="PANTHER" id="PTHR36981">
    <property type="entry name" value="ZGC:195170"/>
    <property type="match status" value="1"/>
</dbReference>
<comment type="caution">
    <text evidence="2">The sequence shown here is derived from an EMBL/GenBank/DDBJ whole genome shotgun (WGS) entry which is preliminary data.</text>
</comment>
<evidence type="ECO:0000259" key="1">
    <source>
        <dbReference type="Pfam" id="PF20478"/>
    </source>
</evidence>
<dbReference type="GO" id="GO:0001614">
    <property type="term" value="F:purinergic nucleotide receptor activity"/>
    <property type="evidence" value="ECO:0007669"/>
    <property type="project" value="InterPro"/>
</dbReference>
<name>A0AA89BK97_PINIB</name>
<dbReference type="InterPro" id="IPR036691">
    <property type="entry name" value="Endo/exonu/phosph_ase_sf"/>
</dbReference>
<dbReference type="GO" id="GO:0005524">
    <property type="term" value="F:ATP binding"/>
    <property type="evidence" value="ECO:0007669"/>
    <property type="project" value="InterPro"/>
</dbReference>
<gene>
    <name evidence="2" type="ORF">FSP39_005485</name>
</gene>
<dbReference type="InterPro" id="IPR003050">
    <property type="entry name" value="P2X7_purinoceptor"/>
</dbReference>
<evidence type="ECO:0000313" key="3">
    <source>
        <dbReference type="Proteomes" id="UP001186944"/>
    </source>
</evidence>
<dbReference type="Gene3D" id="3.60.10.10">
    <property type="entry name" value="Endonuclease/exonuclease/phosphatase"/>
    <property type="match status" value="1"/>
</dbReference>
<reference evidence="2" key="1">
    <citation type="submission" date="2019-08" db="EMBL/GenBank/DDBJ databases">
        <title>The improved chromosome-level genome for the pearl oyster Pinctada fucata martensii using PacBio sequencing and Hi-C.</title>
        <authorList>
            <person name="Zheng Z."/>
        </authorList>
    </citation>
    <scope>NUCLEOTIDE SEQUENCE</scope>
    <source>
        <strain evidence="2">ZZ-2019</strain>
        <tissue evidence="2">Adductor muscle</tissue>
    </source>
</reference>
<feature type="domain" description="P2X purinoreceptor 7 intracellular" evidence="1">
    <location>
        <begin position="344"/>
        <end position="471"/>
    </location>
</feature>
<proteinExistence type="predicted"/>
<dbReference type="EMBL" id="VSWD01000012">
    <property type="protein sequence ID" value="KAK3085573.1"/>
    <property type="molecule type" value="Genomic_DNA"/>
</dbReference>
<accession>A0AA89BK97</accession>
<dbReference type="GO" id="GO:0016020">
    <property type="term" value="C:membrane"/>
    <property type="evidence" value="ECO:0007669"/>
    <property type="project" value="InterPro"/>
</dbReference>
<dbReference type="Pfam" id="PF20478">
    <property type="entry name" value="P2RX7_C"/>
    <property type="match status" value="1"/>
</dbReference>
<dbReference type="SUPFAM" id="SSF56219">
    <property type="entry name" value="DNase I-like"/>
    <property type="match status" value="1"/>
</dbReference>
<dbReference type="InterPro" id="IPR046815">
    <property type="entry name" value="P2RX7_C"/>
</dbReference>
<organism evidence="2 3">
    <name type="scientific">Pinctada imbricata</name>
    <name type="common">Atlantic pearl-oyster</name>
    <name type="synonym">Pinctada martensii</name>
    <dbReference type="NCBI Taxonomy" id="66713"/>
    <lineage>
        <taxon>Eukaryota</taxon>
        <taxon>Metazoa</taxon>
        <taxon>Spiralia</taxon>
        <taxon>Lophotrochozoa</taxon>
        <taxon>Mollusca</taxon>
        <taxon>Bivalvia</taxon>
        <taxon>Autobranchia</taxon>
        <taxon>Pteriomorphia</taxon>
        <taxon>Pterioida</taxon>
        <taxon>Pterioidea</taxon>
        <taxon>Pteriidae</taxon>
        <taxon>Pinctada</taxon>
    </lineage>
</organism>
<dbReference type="AlphaFoldDB" id="A0AA89BK97"/>
<dbReference type="PANTHER" id="PTHR36981:SF3">
    <property type="entry name" value="UBIQUITIN-LIKE PROTEASE FAMILY PROFILE DOMAIN-CONTAINING PROTEIN"/>
    <property type="match status" value="1"/>
</dbReference>
<dbReference type="GO" id="GO:0005216">
    <property type="term" value="F:monoatomic ion channel activity"/>
    <property type="evidence" value="ECO:0007669"/>
    <property type="project" value="InterPro"/>
</dbReference>
<keyword evidence="3" id="KW-1185">Reference proteome</keyword>
<dbReference type="PRINTS" id="PR01314">
    <property type="entry name" value="P2X7RECEPTOR"/>
</dbReference>
<protein>
    <recommendedName>
        <fullName evidence="1">P2X purinoreceptor 7 intracellular domain-containing protein</fullName>
    </recommendedName>
</protein>
<sequence length="476" mass="54999">MKNRRKIGRVKSGGIGFAYKEMLSDFIEIIDTESKFVMWARIDKALLNLEEDLLLGNIYIPPETSSYASNDAFSEIERELIHLKGNKKHVLLAGDFNGRTGIDHDYYEFLYEDDVQIELFENSIYNFETSIFSKDRNNCDVTKNTYGNLLLEMCKSNDLFIVNGRIGDNIDGLYTCKNVSTVDYFIASFDFFQIIENMNILQNNKLFSDVHSPLTLDVKVNIDEIIETNNEFLNHGTREYIGKWDSEKEVNFVNEIDISKLNVLNDRIKIKSLEIENVDENQINGLLDELNNIIISAAEKTFGKFTERLQHIGEDQLRSLVMRLCQRNPSFVLDVWNESTASQIQGGYHPPPNSEAPSWCLCSFCREMPTEAERVCCRQVPMNCYSRVPDFGILILDEAVLAMCQRYREDALVFEADDDINRGFRHSAYRQFILWHHGRLGAGNRKVIPSCCVWRIRDKYPDPFSQYTGFKDGRLS</sequence>
<evidence type="ECO:0000313" key="2">
    <source>
        <dbReference type="EMBL" id="KAK3085573.1"/>
    </source>
</evidence>